<dbReference type="Gene3D" id="2.40.160.20">
    <property type="match status" value="1"/>
</dbReference>
<dbReference type="EMBL" id="PYGD01000001">
    <property type="protein sequence ID" value="PSK94488.1"/>
    <property type="molecule type" value="Genomic_DNA"/>
</dbReference>
<proteinExistence type="predicted"/>
<evidence type="ECO:0000256" key="2">
    <source>
        <dbReference type="SAM" id="SignalP"/>
    </source>
</evidence>
<dbReference type="AlphaFoldDB" id="A0A2P8DB87"/>
<dbReference type="OrthoDB" id="945117at2"/>
<accession>A0A2P8DB87</accession>
<dbReference type="Proteomes" id="UP000240572">
    <property type="component" value="Unassembled WGS sequence"/>
</dbReference>
<reference evidence="4 5" key="1">
    <citation type="submission" date="2018-03" db="EMBL/GenBank/DDBJ databases">
        <title>Genomic Encyclopedia of Type Strains, Phase III (KMG-III): the genomes of soil and plant-associated and newly described type strains.</title>
        <authorList>
            <person name="Whitman W."/>
        </authorList>
    </citation>
    <scope>NUCLEOTIDE SEQUENCE [LARGE SCALE GENOMIC DNA]</scope>
    <source>
        <strain evidence="4 5">CGMCC 1.12700</strain>
    </source>
</reference>
<evidence type="ECO:0000313" key="4">
    <source>
        <dbReference type="EMBL" id="PSK94488.1"/>
    </source>
</evidence>
<protein>
    <submittedName>
        <fullName evidence="4">Outer membrane protein with beta-barrel domain</fullName>
    </submittedName>
</protein>
<feature type="domain" description="Outer membrane protein beta-barrel" evidence="3">
    <location>
        <begin position="9"/>
        <end position="180"/>
    </location>
</feature>
<sequence length="214" mass="22805">MKKISALIIAGMAIFGTHQASAQIQKGNLMVGASLADMNIKLQKGNTDLSLSINPKIGYFIQDNVAIGAEVKLGFATNSAQNSINYGIGAFGRYYVSSKQLELLKHARFFGEVNAGLVGDNIKPKGMSSVSTNGLGIGFGPGVAYFITPNIGLEALLKYNLGVGFGSSTTTNNFSIGFGFQIYLPTKKARAIYNEASGEVRSKMKKSNKEDDED</sequence>
<keyword evidence="1 2" id="KW-0732">Signal</keyword>
<organism evidence="4 5">
    <name type="scientific">Taibaiella chishuiensis</name>
    <dbReference type="NCBI Taxonomy" id="1434707"/>
    <lineage>
        <taxon>Bacteria</taxon>
        <taxon>Pseudomonadati</taxon>
        <taxon>Bacteroidota</taxon>
        <taxon>Chitinophagia</taxon>
        <taxon>Chitinophagales</taxon>
        <taxon>Chitinophagaceae</taxon>
        <taxon>Taibaiella</taxon>
    </lineage>
</organism>
<gene>
    <name evidence="4" type="ORF">B0I18_101644</name>
</gene>
<feature type="chain" id="PRO_5015118455" evidence="2">
    <location>
        <begin position="23"/>
        <end position="214"/>
    </location>
</feature>
<evidence type="ECO:0000259" key="3">
    <source>
        <dbReference type="Pfam" id="PF13505"/>
    </source>
</evidence>
<dbReference type="Pfam" id="PF13505">
    <property type="entry name" value="OMP_b-brl"/>
    <property type="match status" value="1"/>
</dbReference>
<dbReference type="SUPFAM" id="SSF56925">
    <property type="entry name" value="OMPA-like"/>
    <property type="match status" value="1"/>
</dbReference>
<dbReference type="InterPro" id="IPR027385">
    <property type="entry name" value="Beta-barrel_OMP"/>
</dbReference>
<dbReference type="InterPro" id="IPR011250">
    <property type="entry name" value="OMP/PagP_B-barrel"/>
</dbReference>
<evidence type="ECO:0000313" key="5">
    <source>
        <dbReference type="Proteomes" id="UP000240572"/>
    </source>
</evidence>
<comment type="caution">
    <text evidence="4">The sequence shown here is derived from an EMBL/GenBank/DDBJ whole genome shotgun (WGS) entry which is preliminary data.</text>
</comment>
<feature type="signal peptide" evidence="2">
    <location>
        <begin position="1"/>
        <end position="22"/>
    </location>
</feature>
<dbReference type="RefSeq" id="WP_106521189.1">
    <property type="nucleotide sequence ID" value="NZ_PYGD01000001.1"/>
</dbReference>
<keyword evidence="5" id="KW-1185">Reference proteome</keyword>
<evidence type="ECO:0000256" key="1">
    <source>
        <dbReference type="ARBA" id="ARBA00022729"/>
    </source>
</evidence>
<name>A0A2P8DB87_9BACT</name>